<gene>
    <name evidence="1" type="ORF">ACFFGH_11505</name>
</gene>
<sequence>MQSLELLFDPATEAQLRAEWTSLQDAGLPSSARNTSPSNRPHVTVAVAPEGLDRSLHALRAAVGELLPMPITIGGYLVFPSPRGVVLCRSIVVSRALLELHARVNRAVTPHALVLETARVDAWTPHATIARRLSAEQLGAAIAHLPRWGSAATVVGLRLWDSETKTVTPAVGSGQV</sequence>
<dbReference type="SUPFAM" id="SSF55144">
    <property type="entry name" value="LigT-like"/>
    <property type="match status" value="1"/>
</dbReference>
<reference evidence="1 2" key="1">
    <citation type="submission" date="2024-09" db="EMBL/GenBank/DDBJ databases">
        <authorList>
            <person name="Sun Q."/>
            <person name="Mori K."/>
        </authorList>
    </citation>
    <scope>NUCLEOTIDE SEQUENCE [LARGE SCALE GENOMIC DNA]</scope>
    <source>
        <strain evidence="1 2">KCTC 23076</strain>
    </source>
</reference>
<dbReference type="EMBL" id="JBHLTG010000002">
    <property type="protein sequence ID" value="MFC0678464.1"/>
    <property type="molecule type" value="Genomic_DNA"/>
</dbReference>
<evidence type="ECO:0000313" key="2">
    <source>
        <dbReference type="Proteomes" id="UP001589896"/>
    </source>
</evidence>
<comment type="caution">
    <text evidence="1">The sequence shown here is derived from an EMBL/GenBank/DDBJ whole genome shotgun (WGS) entry which is preliminary data.</text>
</comment>
<proteinExistence type="predicted"/>
<dbReference type="PANTHER" id="PTHR36039:SF2">
    <property type="entry name" value="RNA LIGASE_CYCLIC NUCLEOTIDE PHOSPHODIESTERASE FAMILY PROTEIN"/>
    <property type="match status" value="1"/>
</dbReference>
<organism evidence="1 2">
    <name type="scientific">Lysobacter korlensis</name>
    <dbReference type="NCBI Taxonomy" id="553636"/>
    <lineage>
        <taxon>Bacteria</taxon>
        <taxon>Pseudomonadati</taxon>
        <taxon>Pseudomonadota</taxon>
        <taxon>Gammaproteobacteria</taxon>
        <taxon>Lysobacterales</taxon>
        <taxon>Lysobacteraceae</taxon>
        <taxon>Lysobacter</taxon>
    </lineage>
</organism>
<dbReference type="Proteomes" id="UP001589896">
    <property type="component" value="Unassembled WGS sequence"/>
</dbReference>
<dbReference type="Gene3D" id="3.90.1140.10">
    <property type="entry name" value="Cyclic phosphodiesterase"/>
    <property type="match status" value="1"/>
</dbReference>
<dbReference type="PANTHER" id="PTHR36039">
    <property type="match status" value="1"/>
</dbReference>
<dbReference type="InterPro" id="IPR009097">
    <property type="entry name" value="Cyclic_Pdiesterase"/>
</dbReference>
<dbReference type="RefSeq" id="WP_386668343.1">
    <property type="nucleotide sequence ID" value="NZ_JBHLTG010000002.1"/>
</dbReference>
<dbReference type="Pfam" id="PF13563">
    <property type="entry name" value="2_5_RNA_ligase2"/>
    <property type="match status" value="1"/>
</dbReference>
<keyword evidence="1" id="KW-0436">Ligase</keyword>
<accession>A0ABV6RNA5</accession>
<evidence type="ECO:0000313" key="1">
    <source>
        <dbReference type="EMBL" id="MFC0678464.1"/>
    </source>
</evidence>
<dbReference type="GO" id="GO:0016874">
    <property type="term" value="F:ligase activity"/>
    <property type="evidence" value="ECO:0007669"/>
    <property type="project" value="UniProtKB-KW"/>
</dbReference>
<name>A0ABV6RNA5_9GAMM</name>
<protein>
    <submittedName>
        <fullName evidence="1">2'-5' RNA ligase family protein</fullName>
    </submittedName>
</protein>
<keyword evidence="2" id="KW-1185">Reference proteome</keyword>